<comment type="caution">
    <text evidence="1">The sequence shown here is derived from an EMBL/GenBank/DDBJ whole genome shotgun (WGS) entry which is preliminary data.</text>
</comment>
<name>A0A4Y2TUI7_ARAVE</name>
<dbReference type="AlphaFoldDB" id="A0A4Y2TUI7"/>
<proteinExistence type="predicted"/>
<accession>A0A4Y2TUI7</accession>
<evidence type="ECO:0000313" key="2">
    <source>
        <dbReference type="Proteomes" id="UP000499080"/>
    </source>
</evidence>
<organism evidence="1 2">
    <name type="scientific">Araneus ventricosus</name>
    <name type="common">Orbweaver spider</name>
    <name type="synonym">Epeira ventricosa</name>
    <dbReference type="NCBI Taxonomy" id="182803"/>
    <lineage>
        <taxon>Eukaryota</taxon>
        <taxon>Metazoa</taxon>
        <taxon>Ecdysozoa</taxon>
        <taxon>Arthropoda</taxon>
        <taxon>Chelicerata</taxon>
        <taxon>Arachnida</taxon>
        <taxon>Araneae</taxon>
        <taxon>Araneomorphae</taxon>
        <taxon>Entelegynae</taxon>
        <taxon>Araneoidea</taxon>
        <taxon>Araneidae</taxon>
        <taxon>Araneus</taxon>
    </lineage>
</organism>
<keyword evidence="2" id="KW-1185">Reference proteome</keyword>
<gene>
    <name evidence="1" type="ORF">AVEN_162773_1</name>
</gene>
<dbReference type="Proteomes" id="UP000499080">
    <property type="component" value="Unassembled WGS sequence"/>
</dbReference>
<reference evidence="1 2" key="1">
    <citation type="journal article" date="2019" name="Sci. Rep.">
        <title>Orb-weaving spider Araneus ventricosus genome elucidates the spidroin gene catalogue.</title>
        <authorList>
            <person name="Kono N."/>
            <person name="Nakamura H."/>
            <person name="Ohtoshi R."/>
            <person name="Moran D.A.P."/>
            <person name="Shinohara A."/>
            <person name="Yoshida Y."/>
            <person name="Fujiwara M."/>
            <person name="Mori M."/>
            <person name="Tomita M."/>
            <person name="Arakawa K."/>
        </authorList>
    </citation>
    <scope>NUCLEOTIDE SEQUENCE [LARGE SCALE GENOMIC DNA]</scope>
</reference>
<evidence type="ECO:0000313" key="1">
    <source>
        <dbReference type="EMBL" id="GBO04285.1"/>
    </source>
</evidence>
<dbReference type="EMBL" id="BGPR01031302">
    <property type="protein sequence ID" value="GBO04285.1"/>
    <property type="molecule type" value="Genomic_DNA"/>
</dbReference>
<sequence length="89" mass="9791">MCGHVVEDGLQGRVIRQAPLHDPIKCSTGTGHYCHNKRSTTITIAVSAKLPLVQACISQIEVLYQLLAWFHVHILPTMLWAASSRGTTL</sequence>
<protein>
    <submittedName>
        <fullName evidence="1">Uncharacterized protein</fullName>
    </submittedName>
</protein>